<evidence type="ECO:0000313" key="1">
    <source>
        <dbReference type="EMBL" id="MFB9623374.1"/>
    </source>
</evidence>
<protein>
    <recommendedName>
        <fullName evidence="3">DUF985 domain-containing protein</fullName>
    </recommendedName>
</protein>
<dbReference type="Proteomes" id="UP001589532">
    <property type="component" value="Unassembled WGS sequence"/>
</dbReference>
<proteinExistence type="predicted"/>
<gene>
    <name evidence="1" type="ORF">ACFFSA_09810</name>
</gene>
<dbReference type="EMBL" id="JBHMBW010000006">
    <property type="protein sequence ID" value="MFB9623374.1"/>
    <property type="molecule type" value="Genomic_DNA"/>
</dbReference>
<evidence type="ECO:0000313" key="2">
    <source>
        <dbReference type="Proteomes" id="UP001589532"/>
    </source>
</evidence>
<comment type="caution">
    <text evidence="1">The sequence shown here is derived from an EMBL/GenBank/DDBJ whole genome shotgun (WGS) entry which is preliminary data.</text>
</comment>
<reference evidence="1 2" key="1">
    <citation type="submission" date="2024-09" db="EMBL/GenBank/DDBJ databases">
        <authorList>
            <person name="Sun Q."/>
            <person name="Mori K."/>
        </authorList>
    </citation>
    <scope>NUCLEOTIDE SEQUENCE [LARGE SCALE GENOMIC DNA]</scope>
    <source>
        <strain evidence="1 2">JCM 3143</strain>
    </source>
</reference>
<dbReference type="RefSeq" id="WP_344991056.1">
    <property type="nucleotide sequence ID" value="NZ_BAAAXV010000005.1"/>
</dbReference>
<evidence type="ECO:0008006" key="3">
    <source>
        <dbReference type="Google" id="ProtNLM"/>
    </source>
</evidence>
<keyword evidence="2" id="KW-1185">Reference proteome</keyword>
<accession>A0ABV5RVB8</accession>
<organism evidence="1 2">
    <name type="scientific">Nonomuraea helvata</name>
    <dbReference type="NCBI Taxonomy" id="37484"/>
    <lineage>
        <taxon>Bacteria</taxon>
        <taxon>Bacillati</taxon>
        <taxon>Actinomycetota</taxon>
        <taxon>Actinomycetes</taxon>
        <taxon>Streptosporangiales</taxon>
        <taxon>Streptosporangiaceae</taxon>
        <taxon>Nonomuraea</taxon>
    </lineage>
</organism>
<name>A0ABV5RVB8_9ACTN</name>
<sequence length="138" mass="15749">MSDPLSWASYRAHWRGADYAASPEPHSLELWIRLRSPEPADGFEEVEPGCHVRTVPASECAALYFVTTVCGWRGEWFHVHDEREDQLLLEYAGGSALTAAELGMERVERGVYRLWVPREEITDLQEHAVQLNVGNQHF</sequence>